<organism evidence="1 2">
    <name type="scientific">Marinobacter alkaliphilus</name>
    <dbReference type="NCBI Taxonomy" id="254719"/>
    <lineage>
        <taxon>Bacteria</taxon>
        <taxon>Pseudomonadati</taxon>
        <taxon>Pseudomonadota</taxon>
        <taxon>Gammaproteobacteria</taxon>
        <taxon>Pseudomonadales</taxon>
        <taxon>Marinobacteraceae</taxon>
        <taxon>Marinobacter</taxon>
    </lineage>
</organism>
<protein>
    <submittedName>
        <fullName evidence="1">Uncharacterized protein</fullName>
    </submittedName>
</protein>
<reference evidence="1 2" key="1">
    <citation type="submission" date="2024-04" db="EMBL/GenBank/DDBJ databases">
        <title>Marinobacter sp. SBY-1.</title>
        <authorList>
            <person name="Pan C."/>
        </authorList>
    </citation>
    <scope>NUCLEOTIDE SEQUENCE [LARGE SCALE GENOMIC DNA]</scope>
    <source>
        <strain evidence="1 2">SBY-1</strain>
        <plasmid evidence="1 2">unnamed2</plasmid>
    </source>
</reference>
<evidence type="ECO:0000313" key="1">
    <source>
        <dbReference type="EMBL" id="XAF56195.1"/>
    </source>
</evidence>
<dbReference type="EMBL" id="CP152382">
    <property type="protein sequence ID" value="XAF56195.1"/>
    <property type="molecule type" value="Genomic_DNA"/>
</dbReference>
<dbReference type="Proteomes" id="UP001445268">
    <property type="component" value="Plasmid unnamed2"/>
</dbReference>
<sequence length="130" mass="14783">MNSKQQINPAISRDGQSIVSGGRYLCVYPLEMVVVERLPARPGDPVICRNETMVCRHLPASRLVSDPDEQKKVFIANSLWHELGDIPVDRDDQIDAPFLHFDKGEDKESVWHWFESEFGLSVAEDLMGMQ</sequence>
<evidence type="ECO:0000313" key="2">
    <source>
        <dbReference type="Proteomes" id="UP001445268"/>
    </source>
</evidence>
<name>A0ABZ3EAA5_9GAMM</name>
<gene>
    <name evidence="1" type="ORF">AAGT77_20795</name>
</gene>
<keyword evidence="1" id="KW-0614">Plasmid</keyword>
<geneLocation type="plasmid" evidence="1 2">
    <name>unnamed2</name>
</geneLocation>
<proteinExistence type="predicted"/>
<dbReference type="RefSeq" id="WP_342632743.1">
    <property type="nucleotide sequence ID" value="NZ_CP152382.1"/>
</dbReference>
<keyword evidence="2" id="KW-1185">Reference proteome</keyword>
<accession>A0ABZ3EAA5</accession>